<evidence type="ECO:0000313" key="2">
    <source>
        <dbReference type="Proteomes" id="UP000009168"/>
    </source>
</evidence>
<evidence type="ECO:0000313" key="1">
    <source>
        <dbReference type="EMBL" id="EAS02090.1"/>
    </source>
</evidence>
<reference evidence="2" key="1">
    <citation type="journal article" date="2006" name="PLoS Biol.">
        <title>Macronuclear genome sequence of the ciliate Tetrahymena thermophila, a model eukaryote.</title>
        <authorList>
            <person name="Eisen J.A."/>
            <person name="Coyne R.S."/>
            <person name="Wu M."/>
            <person name="Wu D."/>
            <person name="Thiagarajan M."/>
            <person name="Wortman J.R."/>
            <person name="Badger J.H."/>
            <person name="Ren Q."/>
            <person name="Amedeo P."/>
            <person name="Jones K.M."/>
            <person name="Tallon L.J."/>
            <person name="Delcher A.L."/>
            <person name="Salzberg S.L."/>
            <person name="Silva J.C."/>
            <person name="Haas B.J."/>
            <person name="Majoros W.H."/>
            <person name="Farzad M."/>
            <person name="Carlton J.M."/>
            <person name="Smith R.K. Jr."/>
            <person name="Garg J."/>
            <person name="Pearlman R.E."/>
            <person name="Karrer K.M."/>
            <person name="Sun L."/>
            <person name="Manning G."/>
            <person name="Elde N.C."/>
            <person name="Turkewitz A.P."/>
            <person name="Asai D.J."/>
            <person name="Wilkes D.E."/>
            <person name="Wang Y."/>
            <person name="Cai H."/>
            <person name="Collins K."/>
            <person name="Stewart B.A."/>
            <person name="Lee S.R."/>
            <person name="Wilamowska K."/>
            <person name="Weinberg Z."/>
            <person name="Ruzzo W.L."/>
            <person name="Wloga D."/>
            <person name="Gaertig J."/>
            <person name="Frankel J."/>
            <person name="Tsao C.-C."/>
            <person name="Gorovsky M.A."/>
            <person name="Keeling P.J."/>
            <person name="Waller R.F."/>
            <person name="Patron N.J."/>
            <person name="Cherry J.M."/>
            <person name="Stover N.A."/>
            <person name="Krieger C.J."/>
            <person name="del Toro C."/>
            <person name="Ryder H.F."/>
            <person name="Williamson S.C."/>
            <person name="Barbeau R.A."/>
            <person name="Hamilton E.P."/>
            <person name="Orias E."/>
        </authorList>
    </citation>
    <scope>NUCLEOTIDE SEQUENCE [LARGE SCALE GENOMIC DNA]</scope>
    <source>
        <strain evidence="2">SB210</strain>
    </source>
</reference>
<keyword evidence="2" id="KW-1185">Reference proteome</keyword>
<protein>
    <submittedName>
        <fullName evidence="1">Uncharacterized protein</fullName>
    </submittedName>
</protein>
<gene>
    <name evidence="1" type="ORF">TTHERM_00556720</name>
</gene>
<dbReference type="RefSeq" id="XP_001022335.1">
    <property type="nucleotide sequence ID" value="XM_001022335.2"/>
</dbReference>
<organism evidence="1 2">
    <name type="scientific">Tetrahymena thermophila (strain SB210)</name>
    <dbReference type="NCBI Taxonomy" id="312017"/>
    <lineage>
        <taxon>Eukaryota</taxon>
        <taxon>Sar</taxon>
        <taxon>Alveolata</taxon>
        <taxon>Ciliophora</taxon>
        <taxon>Intramacronucleata</taxon>
        <taxon>Oligohymenophorea</taxon>
        <taxon>Hymenostomatida</taxon>
        <taxon>Tetrahymenina</taxon>
        <taxon>Tetrahymenidae</taxon>
        <taxon>Tetrahymena</taxon>
    </lineage>
</organism>
<accession>I7M9L9</accession>
<dbReference type="AlphaFoldDB" id="I7M9L9"/>
<dbReference type="Proteomes" id="UP000009168">
    <property type="component" value="Unassembled WGS sequence"/>
</dbReference>
<proteinExistence type="predicted"/>
<sequence>MQKQYQKIFESFLGNNNEYFLSNCPIVKPKQPPKSKELTDYEKRLQNQTLDSYNPNKKKQLDEKYKKYLQKNKIYEKDNANFIKEMNSFLNQLFEVIFQNEQNFFAFEEIQYQLEMIQKNVCFLIGSKISWNYENLFREMNCNIRAKEYKLDDYRIQESPFKERELQLRIVKPLSQRNGERQNNTLGDFILLQIIDIQSDSNPNNLYSERIEQHEEQEQNNPIDSFSLKQEDFANLDGDNKQLKNEYKKIPISSILPASKAIIKNKSESYRTYHKEEDADSNIIPQIQTINQGHQQNRQIINNAADKYYSSHNFSNQESCSNYDSSNRYQSSTKNAFNTKQESDEDDNVYKSFNKEDLVEMLKERDALDKFKWIQEGIEKVQNFKKDLSNQNHLIQNSRFPSNQQK</sequence>
<dbReference type="GeneID" id="7828067"/>
<dbReference type="KEGG" id="tet:TTHERM_00556720"/>
<name>I7M9L9_TETTS</name>
<dbReference type="InParanoid" id="I7M9L9"/>
<dbReference type="HOGENOM" id="CLU_678800_0_0_1"/>
<dbReference type="EMBL" id="GG662547">
    <property type="protein sequence ID" value="EAS02090.1"/>
    <property type="molecule type" value="Genomic_DNA"/>
</dbReference>